<evidence type="ECO:0000313" key="2">
    <source>
        <dbReference type="Proteomes" id="UP001604277"/>
    </source>
</evidence>
<keyword evidence="2" id="KW-1185">Reference proteome</keyword>
<sequence>MVLYKSLNTGISSGLGDQQNFSDLLDDKFYTDDVMELVDEIIKSAEKSEKSKKSDTIEIESEGTYLVIDETAIEIPVKRQRKHGILTQSPYLDGRQLVRESTSSFHFEACAFNIGLVQPFIEDVRSFEDWFHDGYRPHNM</sequence>
<dbReference type="AlphaFoldDB" id="A0ABD1TR67"/>
<organism evidence="1 2">
    <name type="scientific">Forsythia ovata</name>
    <dbReference type="NCBI Taxonomy" id="205694"/>
    <lineage>
        <taxon>Eukaryota</taxon>
        <taxon>Viridiplantae</taxon>
        <taxon>Streptophyta</taxon>
        <taxon>Embryophyta</taxon>
        <taxon>Tracheophyta</taxon>
        <taxon>Spermatophyta</taxon>
        <taxon>Magnoliopsida</taxon>
        <taxon>eudicotyledons</taxon>
        <taxon>Gunneridae</taxon>
        <taxon>Pentapetalae</taxon>
        <taxon>asterids</taxon>
        <taxon>lamiids</taxon>
        <taxon>Lamiales</taxon>
        <taxon>Oleaceae</taxon>
        <taxon>Forsythieae</taxon>
        <taxon>Forsythia</taxon>
    </lineage>
</organism>
<evidence type="ECO:0000313" key="1">
    <source>
        <dbReference type="EMBL" id="KAL2515078.1"/>
    </source>
</evidence>
<dbReference type="EMBL" id="JBFOLJ010000008">
    <property type="protein sequence ID" value="KAL2515078.1"/>
    <property type="molecule type" value="Genomic_DNA"/>
</dbReference>
<gene>
    <name evidence="1" type="ORF">Fot_29049</name>
</gene>
<name>A0ABD1TR67_9LAMI</name>
<evidence type="ECO:0008006" key="3">
    <source>
        <dbReference type="Google" id="ProtNLM"/>
    </source>
</evidence>
<reference evidence="2" key="1">
    <citation type="submission" date="2024-07" db="EMBL/GenBank/DDBJ databases">
        <title>Two chromosome-level genome assemblies of Korean endemic species Abeliophyllum distichum and Forsythia ovata (Oleaceae).</title>
        <authorList>
            <person name="Jang H."/>
        </authorList>
    </citation>
    <scope>NUCLEOTIDE SEQUENCE [LARGE SCALE GENOMIC DNA]</scope>
</reference>
<proteinExistence type="predicted"/>
<comment type="caution">
    <text evidence="1">The sequence shown here is derived from an EMBL/GenBank/DDBJ whole genome shotgun (WGS) entry which is preliminary data.</text>
</comment>
<protein>
    <recommendedName>
        <fullName evidence="3">Transposase</fullName>
    </recommendedName>
</protein>
<accession>A0ABD1TR67</accession>
<dbReference type="Proteomes" id="UP001604277">
    <property type="component" value="Unassembled WGS sequence"/>
</dbReference>